<dbReference type="AlphaFoldDB" id="A0A2P5X7Z1"/>
<reference evidence="1 2" key="1">
    <citation type="submission" date="2015-01" db="EMBL/GenBank/DDBJ databases">
        <title>Genome of allotetraploid Gossypium barbadense reveals genomic plasticity and fiber elongation in cotton evolution.</title>
        <authorList>
            <person name="Chen X."/>
            <person name="Liu X."/>
            <person name="Zhao B."/>
            <person name="Zheng H."/>
            <person name="Hu Y."/>
            <person name="Lu G."/>
            <person name="Yang C."/>
            <person name="Chen J."/>
            <person name="Shan C."/>
            <person name="Zhang L."/>
            <person name="Zhou Y."/>
            <person name="Wang L."/>
            <person name="Guo W."/>
            <person name="Bai Y."/>
            <person name="Ruan J."/>
            <person name="Shangguan X."/>
            <person name="Mao Y."/>
            <person name="Jiang J."/>
            <person name="Zhu Y."/>
            <person name="Lei J."/>
            <person name="Kang H."/>
            <person name="Chen S."/>
            <person name="He X."/>
            <person name="Wang R."/>
            <person name="Wang Y."/>
            <person name="Chen J."/>
            <person name="Wang L."/>
            <person name="Yu S."/>
            <person name="Wang B."/>
            <person name="Wei J."/>
            <person name="Song S."/>
            <person name="Lu X."/>
            <person name="Gao Z."/>
            <person name="Gu W."/>
            <person name="Deng X."/>
            <person name="Ma D."/>
            <person name="Wang S."/>
            <person name="Liang W."/>
            <person name="Fang L."/>
            <person name="Cai C."/>
            <person name="Zhu X."/>
            <person name="Zhou B."/>
            <person name="Zhang Y."/>
            <person name="Chen Z."/>
            <person name="Xu S."/>
            <person name="Zhu R."/>
            <person name="Wang S."/>
            <person name="Zhang T."/>
            <person name="Zhao G."/>
        </authorList>
    </citation>
    <scope>NUCLEOTIDE SEQUENCE [LARGE SCALE GENOMIC DNA]</scope>
    <source>
        <strain evidence="2">cv. Xinhai21</strain>
        <tissue evidence="1">Leaf</tissue>
    </source>
</reference>
<gene>
    <name evidence="1" type="ORF">GOBAR_AA21216</name>
</gene>
<evidence type="ECO:0000313" key="2">
    <source>
        <dbReference type="Proteomes" id="UP000239757"/>
    </source>
</evidence>
<proteinExistence type="predicted"/>
<accession>A0A2P5X7Z1</accession>
<protein>
    <submittedName>
        <fullName evidence="1">Uncharacterized protein</fullName>
    </submittedName>
</protein>
<organism evidence="1 2">
    <name type="scientific">Gossypium barbadense</name>
    <name type="common">Sea Island cotton</name>
    <name type="synonym">Hibiscus barbadensis</name>
    <dbReference type="NCBI Taxonomy" id="3634"/>
    <lineage>
        <taxon>Eukaryota</taxon>
        <taxon>Viridiplantae</taxon>
        <taxon>Streptophyta</taxon>
        <taxon>Embryophyta</taxon>
        <taxon>Tracheophyta</taxon>
        <taxon>Spermatophyta</taxon>
        <taxon>Magnoliopsida</taxon>
        <taxon>eudicotyledons</taxon>
        <taxon>Gunneridae</taxon>
        <taxon>Pentapetalae</taxon>
        <taxon>rosids</taxon>
        <taxon>malvids</taxon>
        <taxon>Malvales</taxon>
        <taxon>Malvaceae</taxon>
        <taxon>Malvoideae</taxon>
        <taxon>Gossypium</taxon>
    </lineage>
</organism>
<sequence>MTRVTDPVRGGHSSSTAHGRGFQTQLYFDHGSNVLRSCESRIGQGRPCGLGQYIGTSVAAPMVFLYDVLWRGLQTNFSMPTPSSTRVTKPFVDCHGNRVGQMVGPNGDGSSPHYGHNGAPLLPHSLGLQCGSCFDTTRSVARGCGFGPYARPVASTPNMG</sequence>
<name>A0A2P5X7Z1_GOSBA</name>
<evidence type="ECO:0000313" key="1">
    <source>
        <dbReference type="EMBL" id="PPR99448.1"/>
    </source>
</evidence>
<dbReference type="Proteomes" id="UP000239757">
    <property type="component" value="Unassembled WGS sequence"/>
</dbReference>
<dbReference type="EMBL" id="KZ665489">
    <property type="protein sequence ID" value="PPR99448.1"/>
    <property type="molecule type" value="Genomic_DNA"/>
</dbReference>